<proteinExistence type="predicted"/>
<dbReference type="Proteomes" id="UP000515154">
    <property type="component" value="Unplaced"/>
</dbReference>
<evidence type="ECO:0000313" key="2">
    <source>
        <dbReference type="RefSeq" id="XP_029655352.1"/>
    </source>
</evidence>
<sequence length="441" mass="51577">MCTNDMDSYYFKYKGGKLENSWRVKEIIILNYSRVTVMSRHESNTSILIQCDVPIPKMIELHKQVDEITVAQLREIMSERTGIPVCLIYILKDKKTVLFDQYNLVEYGITRQTLLEMKVISEWEEFVKMVIVRQCSWVEKNLSSNPVIYNFQIKVFIKNIFQVALYLGTWYNLVDLIIFCLELRAKPCESISSIPGREWCISESLVDTLTTPAHLAAKLGNLRVLKLFVRQNISCLLSKNKTGRSLYSEAHFAKNYDCCEFILRKIIKNWPISRTKVMKWIIIKKILKWYCNARKNISLRRGIVKLISCDTRFRDVPLLTGIRIDGLNYPIANRNNLNKSTDLLKTKSLKTRNYISTSPFIYFDSKSSIGREQLEIVSSYSKRSYLDQDLHQQHLFSQYSRFPPSLNLDTSLYYPIFPSCFRPMKSCSSASHYQHPRPTYS</sequence>
<accession>A0A6P7U1E4</accession>
<keyword evidence="1" id="KW-1185">Reference proteome</keyword>
<dbReference type="RefSeq" id="XP_029655352.1">
    <property type="nucleotide sequence ID" value="XM_029799492.1"/>
</dbReference>
<evidence type="ECO:0000313" key="1">
    <source>
        <dbReference type="Proteomes" id="UP000515154"/>
    </source>
</evidence>
<dbReference type="AlphaFoldDB" id="A0A6P7U1E4"/>
<organism evidence="1 2">
    <name type="scientific">Octopus sinensis</name>
    <name type="common">East Asian common octopus</name>
    <dbReference type="NCBI Taxonomy" id="2607531"/>
    <lineage>
        <taxon>Eukaryota</taxon>
        <taxon>Metazoa</taxon>
        <taxon>Spiralia</taxon>
        <taxon>Lophotrochozoa</taxon>
        <taxon>Mollusca</taxon>
        <taxon>Cephalopoda</taxon>
        <taxon>Coleoidea</taxon>
        <taxon>Octopodiformes</taxon>
        <taxon>Octopoda</taxon>
        <taxon>Incirrata</taxon>
        <taxon>Octopodidae</taxon>
        <taxon>Octopus</taxon>
    </lineage>
</organism>
<gene>
    <name evidence="2" type="primary">LOC115229066</name>
</gene>
<dbReference type="InterPro" id="IPR042788">
    <property type="entry name" value="ANKUB1"/>
</dbReference>
<name>A0A6P7U1E4_9MOLL</name>
<protein>
    <submittedName>
        <fullName evidence="2">Protein ANKUB1-like</fullName>
    </submittedName>
</protein>
<dbReference type="InterPro" id="IPR036770">
    <property type="entry name" value="Ankyrin_rpt-contain_sf"/>
</dbReference>
<dbReference type="SUPFAM" id="SSF54236">
    <property type="entry name" value="Ubiquitin-like"/>
    <property type="match status" value="1"/>
</dbReference>
<dbReference type="PANTHER" id="PTHR46885:SF1">
    <property type="entry name" value="PROTEIN ANKUB1"/>
    <property type="match status" value="1"/>
</dbReference>
<dbReference type="SUPFAM" id="SSF48403">
    <property type="entry name" value="Ankyrin repeat"/>
    <property type="match status" value="1"/>
</dbReference>
<dbReference type="InterPro" id="IPR029071">
    <property type="entry name" value="Ubiquitin-like_domsf"/>
</dbReference>
<dbReference type="PANTHER" id="PTHR46885">
    <property type="entry name" value="PROTEIN ANKUB1"/>
    <property type="match status" value="1"/>
</dbReference>
<dbReference type="KEGG" id="osn:115229066"/>
<reference evidence="2" key="1">
    <citation type="submission" date="2025-08" db="UniProtKB">
        <authorList>
            <consortium name="RefSeq"/>
        </authorList>
    </citation>
    <scope>IDENTIFICATION</scope>
</reference>